<accession>A0A3A9AJ49</accession>
<dbReference type="GO" id="GO:0010181">
    <property type="term" value="F:FMN binding"/>
    <property type="evidence" value="ECO:0007669"/>
    <property type="project" value="InterPro"/>
</dbReference>
<name>A0A3A9AJ49_9FIRM</name>
<dbReference type="PANTHER" id="PTHR39201:SF1">
    <property type="entry name" value="FLAVODOXIN-LIKE DOMAIN-CONTAINING PROTEIN"/>
    <property type="match status" value="1"/>
</dbReference>
<proteinExistence type="predicted"/>
<dbReference type="PANTHER" id="PTHR39201">
    <property type="entry name" value="EXPORTED PROTEIN-RELATED"/>
    <property type="match status" value="1"/>
</dbReference>
<keyword evidence="1" id="KW-0472">Membrane</keyword>
<dbReference type="OrthoDB" id="9806505at2"/>
<keyword evidence="4" id="KW-1185">Reference proteome</keyword>
<protein>
    <submittedName>
        <fullName evidence="3">Flavodoxin</fullName>
    </submittedName>
</protein>
<dbReference type="InterPro" id="IPR008254">
    <property type="entry name" value="Flavodoxin/NO_synth"/>
</dbReference>
<dbReference type="Gene3D" id="3.40.50.360">
    <property type="match status" value="1"/>
</dbReference>
<feature type="domain" description="Flavodoxin-like" evidence="2">
    <location>
        <begin position="135"/>
        <end position="257"/>
    </location>
</feature>
<reference evidence="3 4" key="1">
    <citation type="submission" date="2018-09" db="EMBL/GenBank/DDBJ databases">
        <title>Murine metabolic-syndrome-specific gut microbial biobank.</title>
        <authorList>
            <person name="Liu C."/>
        </authorList>
    </citation>
    <scope>NUCLEOTIDE SEQUENCE [LARGE SCALE GENOMIC DNA]</scope>
    <source>
        <strain evidence="3 4">0.1xD8-82</strain>
    </source>
</reference>
<evidence type="ECO:0000313" key="4">
    <source>
        <dbReference type="Proteomes" id="UP000280696"/>
    </source>
</evidence>
<dbReference type="Pfam" id="PF12682">
    <property type="entry name" value="Flavodoxin_4"/>
    <property type="match status" value="1"/>
</dbReference>
<sequence>MGISHPYTRKLRVCCDSFKGKVISMKKEKTKMSRRKKVVIAVIAAVVAVAVVGGGIFYCTFFPNPLAKKISVSDISAGTMSVTGESNVLVAYFSLTNNRVYTADEMDAVSSASLKIEDGTGYGHAELLALAAQEVTGGDVFPIKVSDLYPETYGGAFDRHHSEMGTSLRPELTEHLKSVENYDTVIIIYPNWLSSMPLPVLSFLEEYDFSGKTIIPIATSQALGLGSGPEQIAAACPDAVVADGLSAKSEDSVKEFLTKAGLAK</sequence>
<evidence type="ECO:0000313" key="3">
    <source>
        <dbReference type="EMBL" id="RKI91064.1"/>
    </source>
</evidence>
<evidence type="ECO:0000259" key="2">
    <source>
        <dbReference type="Pfam" id="PF12682"/>
    </source>
</evidence>
<dbReference type="EMBL" id="RAYQ01000011">
    <property type="protein sequence ID" value="RKI91064.1"/>
    <property type="molecule type" value="Genomic_DNA"/>
</dbReference>
<evidence type="ECO:0000256" key="1">
    <source>
        <dbReference type="SAM" id="Phobius"/>
    </source>
</evidence>
<gene>
    <name evidence="3" type="ORF">D7V94_11140</name>
</gene>
<organism evidence="3 4">
    <name type="scientific">Parablautia intestinalis</name>
    <dbReference type="NCBI Taxonomy" id="2320100"/>
    <lineage>
        <taxon>Bacteria</taxon>
        <taxon>Bacillati</taxon>
        <taxon>Bacillota</taxon>
        <taxon>Clostridia</taxon>
        <taxon>Lachnospirales</taxon>
        <taxon>Lachnospiraceae</taxon>
        <taxon>Parablautia</taxon>
    </lineage>
</organism>
<keyword evidence="1" id="KW-1133">Transmembrane helix</keyword>
<dbReference type="AlphaFoldDB" id="A0A3A9AJ49"/>
<comment type="caution">
    <text evidence="3">The sequence shown here is derived from an EMBL/GenBank/DDBJ whole genome shotgun (WGS) entry which is preliminary data.</text>
</comment>
<feature type="transmembrane region" description="Helical" evidence="1">
    <location>
        <begin position="38"/>
        <end position="58"/>
    </location>
</feature>
<keyword evidence="1" id="KW-0812">Transmembrane</keyword>
<dbReference type="GO" id="GO:0016651">
    <property type="term" value="F:oxidoreductase activity, acting on NAD(P)H"/>
    <property type="evidence" value="ECO:0007669"/>
    <property type="project" value="UniProtKB-ARBA"/>
</dbReference>
<dbReference type="Proteomes" id="UP000280696">
    <property type="component" value="Unassembled WGS sequence"/>
</dbReference>
<dbReference type="InterPro" id="IPR029039">
    <property type="entry name" value="Flavoprotein-like_sf"/>
</dbReference>
<dbReference type="SUPFAM" id="SSF52218">
    <property type="entry name" value="Flavoproteins"/>
    <property type="match status" value="1"/>
</dbReference>